<comment type="similarity">
    <text evidence="2">Belongs to the SusD family.</text>
</comment>
<keyword evidence="4" id="KW-0472">Membrane</keyword>
<evidence type="ECO:0000313" key="9">
    <source>
        <dbReference type="Proteomes" id="UP001500841"/>
    </source>
</evidence>
<evidence type="ECO:0000256" key="1">
    <source>
        <dbReference type="ARBA" id="ARBA00004442"/>
    </source>
</evidence>
<reference evidence="9" key="1">
    <citation type="journal article" date="2019" name="Int. J. Syst. Evol. Microbiol.">
        <title>The Global Catalogue of Microorganisms (GCM) 10K type strain sequencing project: providing services to taxonomists for standard genome sequencing and annotation.</title>
        <authorList>
            <consortium name="The Broad Institute Genomics Platform"/>
            <consortium name="The Broad Institute Genome Sequencing Center for Infectious Disease"/>
            <person name="Wu L."/>
            <person name="Ma J."/>
        </authorList>
    </citation>
    <scope>NUCLEOTIDE SEQUENCE [LARGE SCALE GENOMIC DNA]</scope>
    <source>
        <strain evidence="9">JCM 17085</strain>
    </source>
</reference>
<keyword evidence="3" id="KW-0732">Signal</keyword>
<dbReference type="Gene3D" id="1.25.40.390">
    <property type="match status" value="1"/>
</dbReference>
<dbReference type="Proteomes" id="UP001500841">
    <property type="component" value="Unassembled WGS sequence"/>
</dbReference>
<evidence type="ECO:0000313" key="8">
    <source>
        <dbReference type="EMBL" id="GAA4086662.1"/>
    </source>
</evidence>
<evidence type="ECO:0000256" key="5">
    <source>
        <dbReference type="ARBA" id="ARBA00023237"/>
    </source>
</evidence>
<dbReference type="InterPro" id="IPR011990">
    <property type="entry name" value="TPR-like_helical_dom_sf"/>
</dbReference>
<evidence type="ECO:0000256" key="2">
    <source>
        <dbReference type="ARBA" id="ARBA00006275"/>
    </source>
</evidence>
<evidence type="ECO:0000256" key="3">
    <source>
        <dbReference type="ARBA" id="ARBA00022729"/>
    </source>
</evidence>
<dbReference type="InterPro" id="IPR033985">
    <property type="entry name" value="SusD-like_N"/>
</dbReference>
<gene>
    <name evidence="8" type="ORF">GCM10022392_04560</name>
</gene>
<evidence type="ECO:0000259" key="6">
    <source>
        <dbReference type="Pfam" id="PF07980"/>
    </source>
</evidence>
<dbReference type="CDD" id="cd08977">
    <property type="entry name" value="SusD"/>
    <property type="match status" value="1"/>
</dbReference>
<keyword evidence="5" id="KW-0998">Cell outer membrane</keyword>
<feature type="domain" description="RagB/SusD" evidence="6">
    <location>
        <begin position="347"/>
        <end position="516"/>
    </location>
</feature>
<keyword evidence="9" id="KW-1185">Reference proteome</keyword>
<dbReference type="Pfam" id="PF07980">
    <property type="entry name" value="SusD_RagB"/>
    <property type="match status" value="1"/>
</dbReference>
<feature type="domain" description="SusD-like N-terminal" evidence="7">
    <location>
        <begin position="36"/>
        <end position="240"/>
    </location>
</feature>
<dbReference type="InterPro" id="IPR012944">
    <property type="entry name" value="SusD_RagB_dom"/>
</dbReference>
<sequence>MKTEKKYLNHIKCIKMKNFKNILVITCLLLTCSCKKFLEEKPSGFLTPGSNLSSEKVARALANGAYQNLTGLVAGQNGSYGGNTWNLMEFMTGKANSDLGQTGFVSFQTLNYSSTSFYFDTWWQQMYLGIGAANLAIQKIPTITASDLSDAEKTNLLAEAHTLRALYYFYLVRMYGAVPEITVPAVDLNLQVARTPAKQIYDEVIIPDLLLAEKSTLPWRDPSGKVSMGAVKSILADVYLTYAGAAINGGAAAYTESAKRSLEVVTQGGYTLFPNYTDMINPANKNSGEFIFQVQFAAAVPATNPLTALTIPNYSGISKYSDEYGSVYPTPQFIASFPAGDKRVQEKQFFYTSYPSISNGATVTFPHPYIYKWFDQTAVTTTAKSDLNYTIYRLADVMLMYAEASNEAEGAPNPTAIDYVNEIRVRANLDPIGALSKDAFEQEVWSQRYFELCFENKMWFDIVRTRKVRNDITGTFDNFVGHKTVFGSTFTEKQLLFPIPKQETDVNPKLLPNNPGFN</sequence>
<dbReference type="SUPFAM" id="SSF48452">
    <property type="entry name" value="TPR-like"/>
    <property type="match status" value="1"/>
</dbReference>
<comment type="subcellular location">
    <subcellularLocation>
        <location evidence="1">Cell outer membrane</location>
    </subcellularLocation>
</comment>
<dbReference type="PROSITE" id="PS51257">
    <property type="entry name" value="PROKAR_LIPOPROTEIN"/>
    <property type="match status" value="1"/>
</dbReference>
<comment type="caution">
    <text evidence="8">The sequence shown here is derived from an EMBL/GenBank/DDBJ whole genome shotgun (WGS) entry which is preliminary data.</text>
</comment>
<accession>A0ABP7WDH0</accession>
<organism evidence="8 9">
    <name type="scientific">Mucilaginibacter panaciglaebae</name>
    <dbReference type="NCBI Taxonomy" id="502331"/>
    <lineage>
        <taxon>Bacteria</taxon>
        <taxon>Pseudomonadati</taxon>
        <taxon>Bacteroidota</taxon>
        <taxon>Sphingobacteriia</taxon>
        <taxon>Sphingobacteriales</taxon>
        <taxon>Sphingobacteriaceae</taxon>
        <taxon>Mucilaginibacter</taxon>
    </lineage>
</organism>
<evidence type="ECO:0000256" key="4">
    <source>
        <dbReference type="ARBA" id="ARBA00023136"/>
    </source>
</evidence>
<dbReference type="Pfam" id="PF14322">
    <property type="entry name" value="SusD-like_3"/>
    <property type="match status" value="1"/>
</dbReference>
<name>A0ABP7WDH0_9SPHI</name>
<proteinExistence type="inferred from homology"/>
<evidence type="ECO:0000259" key="7">
    <source>
        <dbReference type="Pfam" id="PF14322"/>
    </source>
</evidence>
<protein>
    <submittedName>
        <fullName evidence="8">RagB/SusD family nutrient uptake outer membrane protein</fullName>
    </submittedName>
</protein>
<dbReference type="EMBL" id="BAABCV010000001">
    <property type="protein sequence ID" value="GAA4086662.1"/>
    <property type="molecule type" value="Genomic_DNA"/>
</dbReference>